<dbReference type="Proteomes" id="UP000486351">
    <property type="component" value="Unassembled WGS sequence"/>
</dbReference>
<gene>
    <name evidence="2" type="ORF">PF008_g23212</name>
    <name evidence="1" type="ORF">PF011_g22588</name>
</gene>
<dbReference type="InterPro" id="IPR012296">
    <property type="entry name" value="Nuclease_put_TT1808"/>
</dbReference>
<dbReference type="EMBL" id="QXFY01002303">
    <property type="protein sequence ID" value="KAE9299581.1"/>
    <property type="molecule type" value="Genomic_DNA"/>
</dbReference>
<evidence type="ECO:0000313" key="2">
    <source>
        <dbReference type="EMBL" id="KAE9299581.1"/>
    </source>
</evidence>
<comment type="caution">
    <text evidence="1">The sequence shown here is derived from an EMBL/GenBank/DDBJ whole genome shotgun (WGS) entry which is preliminary data.</text>
</comment>
<dbReference type="SUPFAM" id="SSF52980">
    <property type="entry name" value="Restriction endonuclease-like"/>
    <property type="match status" value="1"/>
</dbReference>
<dbReference type="InterPro" id="IPR011335">
    <property type="entry name" value="Restrct_endonuc-II-like"/>
</dbReference>
<proteinExistence type="predicted"/>
<name>A0A6A3IK61_9STRA</name>
<evidence type="ECO:0000313" key="3">
    <source>
        <dbReference type="Proteomes" id="UP000460718"/>
    </source>
</evidence>
<dbReference type="GO" id="GO:0006281">
    <property type="term" value="P:DNA repair"/>
    <property type="evidence" value="ECO:0007669"/>
    <property type="project" value="UniProtKB-ARBA"/>
</dbReference>
<protein>
    <submittedName>
        <fullName evidence="1">Uncharacterized protein</fullName>
    </submittedName>
</protein>
<evidence type="ECO:0000313" key="4">
    <source>
        <dbReference type="Proteomes" id="UP000486351"/>
    </source>
</evidence>
<dbReference type="EMBL" id="QXFW01002288">
    <property type="protein sequence ID" value="KAE8980073.1"/>
    <property type="molecule type" value="Genomic_DNA"/>
</dbReference>
<dbReference type="InterPro" id="IPR008538">
    <property type="entry name" value="Uma2"/>
</dbReference>
<organism evidence="1 3">
    <name type="scientific">Phytophthora fragariae</name>
    <dbReference type="NCBI Taxonomy" id="53985"/>
    <lineage>
        <taxon>Eukaryota</taxon>
        <taxon>Sar</taxon>
        <taxon>Stramenopiles</taxon>
        <taxon>Oomycota</taxon>
        <taxon>Peronosporomycetes</taxon>
        <taxon>Peronosporales</taxon>
        <taxon>Peronosporaceae</taxon>
        <taxon>Phytophthora</taxon>
    </lineage>
</organism>
<sequence length="293" mass="33321">MSTREGNAILNRLVCDLESKKTLCCCDDYPGISENVLNEYLAEHSPPTNPVFGKMGVFWIDEGYFVPGRDVVPGCCELVPVLGTKVSQWSDWSRYKGSLMLSVGAYIYDERTRTPTTVRTADVSFIPRNARRDLSVPQLWQLNGGELYAPSFVVEIDRLSGENSQLDALDDKMRNEFFTHGVQLGWLIDPRSECRKMVEYKLNAAGEVVRVDNDSWRDLDCGDVLPGFHLSKTYLEMALDPDLDCGEDEEIDLVCPERGYDEHIRSSGKWVAHLDNYQRERAMLKYVVKTLKT</sequence>
<dbReference type="Proteomes" id="UP000460718">
    <property type="component" value="Unassembled WGS sequence"/>
</dbReference>
<accession>A0A6A3IK61</accession>
<dbReference type="CDD" id="cd06260">
    <property type="entry name" value="DUF820-like"/>
    <property type="match status" value="1"/>
</dbReference>
<reference evidence="3 4" key="1">
    <citation type="submission" date="2018-09" db="EMBL/GenBank/DDBJ databases">
        <title>Genomic investigation of the strawberry pathogen Phytophthora fragariae indicates pathogenicity is determined by transcriptional variation in three key races.</title>
        <authorList>
            <person name="Adams T.M."/>
            <person name="Armitage A.D."/>
            <person name="Sobczyk M.K."/>
            <person name="Bates H.J."/>
            <person name="Dunwell J.M."/>
            <person name="Nellist C.F."/>
            <person name="Harrison R.J."/>
        </authorList>
    </citation>
    <scope>NUCLEOTIDE SEQUENCE [LARGE SCALE GENOMIC DNA]</scope>
    <source>
        <strain evidence="2 4">NOV-77</strain>
        <strain evidence="1 3">SCRP245</strain>
    </source>
</reference>
<dbReference type="AlphaFoldDB" id="A0A6A3IK61"/>
<dbReference type="Gene3D" id="3.90.1570.10">
    <property type="entry name" value="tt1808, chain A"/>
    <property type="match status" value="1"/>
</dbReference>
<evidence type="ECO:0000313" key="1">
    <source>
        <dbReference type="EMBL" id="KAE8980073.1"/>
    </source>
</evidence>